<dbReference type="AlphaFoldDB" id="W4LWT7"/>
<evidence type="ECO:0000313" key="3">
    <source>
        <dbReference type="EMBL" id="ETX02579.1"/>
    </source>
</evidence>
<comment type="caution">
    <text evidence="3">The sequence shown here is derived from an EMBL/GenBank/DDBJ whole genome shotgun (WGS) entry which is preliminary data.</text>
</comment>
<evidence type="ECO:0000313" key="4">
    <source>
        <dbReference type="Proteomes" id="UP000019141"/>
    </source>
</evidence>
<sequence>MMHAVPANEADLCVQCHQARAEVDISLLRIQHPASPFGPEAPQWTLSRQHYCAACYRQAEHDQNQRELAKLLMALLPMVWLGFSGALIYGCLYPSPATAPVEAHLFFFGTSLAAFYAIPATIYRRFRHRHPAPEAPDAGPAPVEAQSVSGR</sequence>
<name>W4LWT7_ENTF1</name>
<keyword evidence="2" id="KW-0472">Membrane</keyword>
<feature type="transmembrane region" description="Helical" evidence="2">
    <location>
        <begin position="104"/>
        <end position="123"/>
    </location>
</feature>
<dbReference type="HOGENOM" id="CLU_1727983_0_0_7"/>
<accession>W4LWT7</accession>
<organism evidence="3 4">
    <name type="scientific">Entotheonella factor</name>
    <dbReference type="NCBI Taxonomy" id="1429438"/>
    <lineage>
        <taxon>Bacteria</taxon>
        <taxon>Pseudomonadati</taxon>
        <taxon>Nitrospinota/Tectimicrobiota group</taxon>
        <taxon>Candidatus Tectimicrobiota</taxon>
        <taxon>Candidatus Entotheonellia</taxon>
        <taxon>Candidatus Entotheonellales</taxon>
        <taxon>Candidatus Entotheonellaceae</taxon>
        <taxon>Candidatus Entotheonella</taxon>
    </lineage>
</organism>
<keyword evidence="2" id="KW-0812">Transmembrane</keyword>
<proteinExistence type="predicted"/>
<keyword evidence="2" id="KW-1133">Transmembrane helix</keyword>
<gene>
    <name evidence="3" type="ORF">ETSY1_03060</name>
</gene>
<evidence type="ECO:0000256" key="1">
    <source>
        <dbReference type="SAM" id="MobiDB-lite"/>
    </source>
</evidence>
<keyword evidence="4" id="KW-1185">Reference proteome</keyword>
<feature type="region of interest" description="Disordered" evidence="1">
    <location>
        <begin position="131"/>
        <end position="151"/>
    </location>
</feature>
<reference evidence="3 4" key="1">
    <citation type="journal article" date="2014" name="Nature">
        <title>An environmental bacterial taxon with a large and distinct metabolic repertoire.</title>
        <authorList>
            <person name="Wilson M.C."/>
            <person name="Mori T."/>
            <person name="Ruckert C."/>
            <person name="Uria A.R."/>
            <person name="Helf M.J."/>
            <person name="Takada K."/>
            <person name="Gernert C."/>
            <person name="Steffens U.A."/>
            <person name="Heycke N."/>
            <person name="Schmitt S."/>
            <person name="Rinke C."/>
            <person name="Helfrich E.J."/>
            <person name="Brachmann A.O."/>
            <person name="Gurgui C."/>
            <person name="Wakimoto T."/>
            <person name="Kracht M."/>
            <person name="Crusemann M."/>
            <person name="Hentschel U."/>
            <person name="Abe I."/>
            <person name="Matsunaga S."/>
            <person name="Kalinowski J."/>
            <person name="Takeyama H."/>
            <person name="Piel J."/>
        </authorList>
    </citation>
    <scope>NUCLEOTIDE SEQUENCE [LARGE SCALE GENOMIC DNA]</scope>
    <source>
        <strain evidence="4">TSY1</strain>
    </source>
</reference>
<feature type="compositionally biased region" description="Low complexity" evidence="1">
    <location>
        <begin position="135"/>
        <end position="145"/>
    </location>
</feature>
<protein>
    <submittedName>
        <fullName evidence="3">Uncharacterized protein</fullName>
    </submittedName>
</protein>
<dbReference type="Proteomes" id="UP000019141">
    <property type="component" value="Unassembled WGS sequence"/>
</dbReference>
<feature type="transmembrane region" description="Helical" evidence="2">
    <location>
        <begin position="71"/>
        <end position="92"/>
    </location>
</feature>
<dbReference type="EMBL" id="AZHW01000127">
    <property type="protein sequence ID" value="ETX02579.1"/>
    <property type="molecule type" value="Genomic_DNA"/>
</dbReference>
<evidence type="ECO:0000256" key="2">
    <source>
        <dbReference type="SAM" id="Phobius"/>
    </source>
</evidence>